<evidence type="ECO:0000256" key="1">
    <source>
        <dbReference type="ARBA" id="ARBA00004613"/>
    </source>
</evidence>
<evidence type="ECO:0000256" key="5">
    <source>
        <dbReference type="ARBA" id="ARBA00022723"/>
    </source>
</evidence>
<dbReference type="Gene3D" id="1.10.390.10">
    <property type="entry name" value="Neutral Protease Domain 2"/>
    <property type="match status" value="1"/>
</dbReference>
<dbReference type="GO" id="GO:0004222">
    <property type="term" value="F:metalloendopeptidase activity"/>
    <property type="evidence" value="ECO:0007669"/>
    <property type="project" value="InterPro"/>
</dbReference>
<dbReference type="SUPFAM" id="SSF55486">
    <property type="entry name" value="Metalloproteases ('zincins'), catalytic domain"/>
    <property type="match status" value="1"/>
</dbReference>
<organism evidence="13 14">
    <name type="scientific">Thamnocephalis sphaerospora</name>
    <dbReference type="NCBI Taxonomy" id="78915"/>
    <lineage>
        <taxon>Eukaryota</taxon>
        <taxon>Fungi</taxon>
        <taxon>Fungi incertae sedis</taxon>
        <taxon>Zoopagomycota</taxon>
        <taxon>Zoopagomycotina</taxon>
        <taxon>Zoopagomycetes</taxon>
        <taxon>Zoopagales</taxon>
        <taxon>Sigmoideomycetaceae</taxon>
        <taxon>Thamnocephalis</taxon>
    </lineage>
</organism>
<gene>
    <name evidence="13" type="ORF">THASP1DRAFT_34498</name>
</gene>
<keyword evidence="14" id="KW-1185">Reference proteome</keyword>
<dbReference type="PANTHER" id="PTHR33478:SF1">
    <property type="entry name" value="EXTRACELLULAR METALLOPROTEINASE MEP"/>
    <property type="match status" value="1"/>
</dbReference>
<feature type="binding site" evidence="11">
    <location>
        <position position="111"/>
    </location>
    <ligand>
        <name>Zn(2+)</name>
        <dbReference type="ChEBI" id="CHEBI:29105"/>
        <note>catalytic</note>
    </ligand>
</feature>
<keyword evidence="9 12" id="KW-0865">Zymogen</keyword>
<dbReference type="Pfam" id="PF02128">
    <property type="entry name" value="Peptidase_M36"/>
    <property type="match status" value="1"/>
</dbReference>
<keyword evidence="6 12" id="KW-0378">Hydrolase</keyword>
<dbReference type="InterPro" id="IPR001842">
    <property type="entry name" value="Peptidase_M36"/>
</dbReference>
<feature type="binding site" evidence="11">
    <location>
        <position position="85"/>
    </location>
    <ligand>
        <name>Zn(2+)</name>
        <dbReference type="ChEBI" id="CHEBI:29105"/>
        <note>catalytic</note>
    </ligand>
</feature>
<comment type="similarity">
    <text evidence="2 12">Belongs to the peptidase M36 family.</text>
</comment>
<evidence type="ECO:0000256" key="7">
    <source>
        <dbReference type="ARBA" id="ARBA00022833"/>
    </source>
</evidence>
<dbReference type="GO" id="GO:0005615">
    <property type="term" value="C:extracellular space"/>
    <property type="evidence" value="ECO:0007669"/>
    <property type="project" value="InterPro"/>
</dbReference>
<dbReference type="EC" id="3.4.24.-" evidence="12"/>
<dbReference type="PRINTS" id="PR00999">
    <property type="entry name" value="FUNGALYSIN"/>
</dbReference>
<evidence type="ECO:0000256" key="2">
    <source>
        <dbReference type="ARBA" id="ARBA00006006"/>
    </source>
</evidence>
<name>A0A4P9XSC0_9FUNG</name>
<keyword evidence="7 11" id="KW-0862">Zinc</keyword>
<sequence length="284" mass="31227">MHDLTYRHGFIEAAGNFQQDNFGRGGLGNDPIVINFLEGMPYARAEFVHAPDGERPQLNIRSPSGISARNHLALNNDVLVHEYIHGLVGRLVGGPLINICMAYPETAAISEGAGDFVALLVRMRATTVRSARLSFGSREHAGSLRSYPYSADMSVNPTRYDLLNNKAWRHPHKMGEVWASVLLDMYWNLVDKLGFDTNLYSARVERGNTLALKLLIASLQLMPCNASLTQARNALLEAERQLTLGAHQCELWKAFAKRGLGVAARGGDANVVADGSVPQECMRK</sequence>
<keyword evidence="8 12" id="KW-0482">Metalloprotease</keyword>
<evidence type="ECO:0000256" key="3">
    <source>
        <dbReference type="ARBA" id="ARBA00022525"/>
    </source>
</evidence>
<keyword evidence="3 12" id="KW-0964">Secreted</keyword>
<evidence type="ECO:0000256" key="8">
    <source>
        <dbReference type="ARBA" id="ARBA00023049"/>
    </source>
</evidence>
<protein>
    <recommendedName>
        <fullName evidence="12">Extracellular metalloproteinase</fullName>
        <ecNumber evidence="12">3.4.24.-</ecNumber>
    </recommendedName>
    <alternativeName>
        <fullName evidence="12">Fungalysin</fullName>
    </alternativeName>
</protein>
<evidence type="ECO:0000256" key="6">
    <source>
        <dbReference type="ARBA" id="ARBA00022801"/>
    </source>
</evidence>
<dbReference type="Gene3D" id="3.10.170.10">
    <property type="match status" value="1"/>
</dbReference>
<dbReference type="AlphaFoldDB" id="A0A4P9XSC0"/>
<evidence type="ECO:0000313" key="13">
    <source>
        <dbReference type="EMBL" id="RKP09034.1"/>
    </source>
</evidence>
<dbReference type="InterPro" id="IPR027268">
    <property type="entry name" value="Peptidase_M4/M1_CTD_sf"/>
</dbReference>
<dbReference type="EMBL" id="KZ992547">
    <property type="protein sequence ID" value="RKP09034.1"/>
    <property type="molecule type" value="Genomic_DNA"/>
</dbReference>
<evidence type="ECO:0000256" key="9">
    <source>
        <dbReference type="ARBA" id="ARBA00023145"/>
    </source>
</evidence>
<evidence type="ECO:0000256" key="12">
    <source>
        <dbReference type="RuleBase" id="RU364017"/>
    </source>
</evidence>
<feature type="active site" evidence="10">
    <location>
        <position position="82"/>
    </location>
</feature>
<dbReference type="Proteomes" id="UP000271241">
    <property type="component" value="Unassembled WGS sequence"/>
</dbReference>
<evidence type="ECO:0000256" key="4">
    <source>
        <dbReference type="ARBA" id="ARBA00022670"/>
    </source>
</evidence>
<evidence type="ECO:0000313" key="14">
    <source>
        <dbReference type="Proteomes" id="UP000271241"/>
    </source>
</evidence>
<keyword evidence="5 11" id="KW-0479">Metal-binding</keyword>
<evidence type="ECO:0000256" key="10">
    <source>
        <dbReference type="PIRSR" id="PIRSR601842-1"/>
    </source>
</evidence>
<comment type="cofactor">
    <cofactor evidence="11">
        <name>Zn(2+)</name>
        <dbReference type="ChEBI" id="CHEBI:29105"/>
    </cofactor>
    <text evidence="11">Binds 1 zinc ion per subunit.</text>
</comment>
<proteinExistence type="inferred from homology"/>
<evidence type="ECO:0000256" key="11">
    <source>
        <dbReference type="PIRSR" id="PIRSR601842-2"/>
    </source>
</evidence>
<dbReference type="PANTHER" id="PTHR33478">
    <property type="entry name" value="EXTRACELLULAR METALLOPROTEINASE MEP"/>
    <property type="match status" value="1"/>
</dbReference>
<dbReference type="GO" id="GO:0008270">
    <property type="term" value="F:zinc ion binding"/>
    <property type="evidence" value="ECO:0007669"/>
    <property type="project" value="InterPro"/>
</dbReference>
<accession>A0A4P9XSC0</accession>
<dbReference type="InterPro" id="IPR050371">
    <property type="entry name" value="Fungal_virulence_M36"/>
</dbReference>
<comment type="subcellular location">
    <subcellularLocation>
        <location evidence="1 12">Secreted</location>
    </subcellularLocation>
</comment>
<dbReference type="GO" id="GO:0006508">
    <property type="term" value="P:proteolysis"/>
    <property type="evidence" value="ECO:0007669"/>
    <property type="project" value="UniProtKB-KW"/>
</dbReference>
<feature type="binding site" evidence="11">
    <location>
        <position position="81"/>
    </location>
    <ligand>
        <name>Zn(2+)</name>
        <dbReference type="ChEBI" id="CHEBI:29105"/>
        <note>catalytic</note>
    </ligand>
</feature>
<dbReference type="OrthoDB" id="3227768at2759"/>
<keyword evidence="4 12" id="KW-0645">Protease</keyword>
<reference evidence="14" key="1">
    <citation type="journal article" date="2018" name="Nat. Microbiol.">
        <title>Leveraging single-cell genomics to expand the fungal tree of life.</title>
        <authorList>
            <person name="Ahrendt S.R."/>
            <person name="Quandt C.A."/>
            <person name="Ciobanu D."/>
            <person name="Clum A."/>
            <person name="Salamov A."/>
            <person name="Andreopoulos B."/>
            <person name="Cheng J.F."/>
            <person name="Woyke T."/>
            <person name="Pelin A."/>
            <person name="Henrissat B."/>
            <person name="Reynolds N.K."/>
            <person name="Benny G.L."/>
            <person name="Smith M.E."/>
            <person name="James T.Y."/>
            <person name="Grigoriev I.V."/>
        </authorList>
    </citation>
    <scope>NUCLEOTIDE SEQUENCE [LARGE SCALE GENOMIC DNA]</scope>
    <source>
        <strain evidence="14">RSA 1356</strain>
    </source>
</reference>